<protein>
    <submittedName>
        <fullName evidence="1">Uncharacterized protein</fullName>
    </submittedName>
</protein>
<gene>
    <name evidence="1" type="ordered locus">DVU_1166</name>
</gene>
<dbReference type="Proteomes" id="UP000002194">
    <property type="component" value="Chromosome"/>
</dbReference>
<dbReference type="KEGG" id="dvu:DVU_1166"/>
<name>Q72CW7_NITV2</name>
<dbReference type="PaxDb" id="882-DVU_1166"/>
<reference evidence="1 2" key="1">
    <citation type="journal article" date="2004" name="Nat. Biotechnol.">
        <title>The genome sequence of the anaerobic, sulfate-reducing bacterium Desulfovibrio vulgaris Hildenborough.</title>
        <authorList>
            <person name="Heidelberg J.F."/>
            <person name="Seshadri R."/>
            <person name="Haveman S.A."/>
            <person name="Hemme C.L."/>
            <person name="Paulsen I.T."/>
            <person name="Kolonay J.F."/>
            <person name="Eisen J.A."/>
            <person name="Ward N."/>
            <person name="Methe B."/>
            <person name="Brinkac L.M."/>
            <person name="Daugherty S.C."/>
            <person name="Deboy R.T."/>
            <person name="Dodson R.J."/>
            <person name="Durkin A.S."/>
            <person name="Madupu R."/>
            <person name="Nelson W.C."/>
            <person name="Sullivan S.A."/>
            <person name="Fouts D."/>
            <person name="Haft D.H."/>
            <person name="Selengut J."/>
            <person name="Peterson J.D."/>
            <person name="Davidsen T.M."/>
            <person name="Zafar N."/>
            <person name="Zhou L."/>
            <person name="Radune D."/>
            <person name="Dimitrov G."/>
            <person name="Hance M."/>
            <person name="Tran K."/>
            <person name="Khouri H."/>
            <person name="Gill J."/>
            <person name="Utterback T.R."/>
            <person name="Feldblyum T.V."/>
            <person name="Wall J.D."/>
            <person name="Voordouw G."/>
            <person name="Fraser C.M."/>
        </authorList>
    </citation>
    <scope>NUCLEOTIDE SEQUENCE [LARGE SCALE GENOMIC DNA]</scope>
    <source>
        <strain evidence="2">ATCC 29579 / DSM 644 / NCIMB 8303 / VKM B-1760 / Hildenborough</strain>
    </source>
</reference>
<keyword evidence="2" id="KW-1185">Reference proteome</keyword>
<sequence length="50" mass="5761">MPIKVKTNIKKTLLKVNLHKSCAQINPKYEFTIEDQKGCTSPRSPFRNVD</sequence>
<evidence type="ECO:0000313" key="2">
    <source>
        <dbReference type="Proteomes" id="UP000002194"/>
    </source>
</evidence>
<accession>Q72CW7</accession>
<dbReference type="AlphaFoldDB" id="Q72CW7"/>
<dbReference type="HOGENOM" id="CLU_3117208_0_0_7"/>
<evidence type="ECO:0000313" key="1">
    <source>
        <dbReference type="EMBL" id="AAS95644.1"/>
    </source>
</evidence>
<proteinExistence type="predicted"/>
<dbReference type="EMBL" id="AE017285">
    <property type="protein sequence ID" value="AAS95644.1"/>
    <property type="molecule type" value="Genomic_DNA"/>
</dbReference>
<dbReference type="EnsemblBacteria" id="AAS95644">
    <property type="protein sequence ID" value="AAS95644"/>
    <property type="gene ID" value="DVU_1166"/>
</dbReference>
<organism evidence="1 2">
    <name type="scientific">Nitratidesulfovibrio vulgaris (strain ATCC 29579 / DSM 644 / CCUG 34227 / NCIMB 8303 / VKM B-1760 / Hildenborough)</name>
    <name type="common">Desulfovibrio vulgaris</name>
    <dbReference type="NCBI Taxonomy" id="882"/>
    <lineage>
        <taxon>Bacteria</taxon>
        <taxon>Pseudomonadati</taxon>
        <taxon>Thermodesulfobacteriota</taxon>
        <taxon>Desulfovibrionia</taxon>
        <taxon>Desulfovibrionales</taxon>
        <taxon>Desulfovibrionaceae</taxon>
        <taxon>Nitratidesulfovibrio</taxon>
    </lineage>
</organism>